<sequence length="155" mass="17989">MKNNKYVEVQSFWSRWFILLILLLLGVGIYGAVREKEWGAEPIIGLSILFITIIFFIFIRLRTTVDSTGITVDFKPFLWNKLWSWDKIAAVQIKKYSLLDYGGWGYRIGPNGTAYTVQGKYGVQIQFKNGDKILVGTQKPEEIQQFLDHIQHEQI</sequence>
<evidence type="ECO:0000313" key="2">
    <source>
        <dbReference type="EMBL" id="MFD2742805.1"/>
    </source>
</evidence>
<dbReference type="EMBL" id="JBHUMB010000006">
    <property type="protein sequence ID" value="MFD2742805.1"/>
    <property type="molecule type" value="Genomic_DNA"/>
</dbReference>
<proteinExistence type="predicted"/>
<reference evidence="3" key="1">
    <citation type="journal article" date="2019" name="Int. J. Syst. Evol. Microbiol.">
        <title>The Global Catalogue of Microorganisms (GCM) 10K type strain sequencing project: providing services to taxonomists for standard genome sequencing and annotation.</title>
        <authorList>
            <consortium name="The Broad Institute Genomics Platform"/>
            <consortium name="The Broad Institute Genome Sequencing Center for Infectious Disease"/>
            <person name="Wu L."/>
            <person name="Ma J."/>
        </authorList>
    </citation>
    <scope>NUCLEOTIDE SEQUENCE [LARGE SCALE GENOMIC DNA]</scope>
    <source>
        <strain evidence="3">KCTC 42247</strain>
    </source>
</reference>
<comment type="caution">
    <text evidence="2">The sequence shown here is derived from an EMBL/GenBank/DDBJ whole genome shotgun (WGS) entry which is preliminary data.</text>
</comment>
<keyword evidence="1" id="KW-0812">Transmembrane</keyword>
<name>A0ABW5UB10_9SPHI</name>
<feature type="transmembrane region" description="Helical" evidence="1">
    <location>
        <begin position="39"/>
        <end position="59"/>
    </location>
</feature>
<keyword evidence="1" id="KW-1133">Transmembrane helix</keyword>
<gene>
    <name evidence="2" type="ORF">ACFSQ6_05300</name>
</gene>
<accession>A0ABW5UB10</accession>
<dbReference type="RefSeq" id="WP_066754820.1">
    <property type="nucleotide sequence ID" value="NZ_JBHUMB010000006.1"/>
</dbReference>
<organism evidence="2 3">
    <name type="scientific">Sphingobacterium populi</name>
    <dbReference type="NCBI Taxonomy" id="1812824"/>
    <lineage>
        <taxon>Bacteria</taxon>
        <taxon>Pseudomonadati</taxon>
        <taxon>Bacteroidota</taxon>
        <taxon>Sphingobacteriia</taxon>
        <taxon>Sphingobacteriales</taxon>
        <taxon>Sphingobacteriaceae</taxon>
        <taxon>Sphingobacterium</taxon>
    </lineage>
</organism>
<feature type="transmembrane region" description="Helical" evidence="1">
    <location>
        <begin position="12"/>
        <end position="33"/>
    </location>
</feature>
<protein>
    <recommendedName>
        <fullName evidence="4">Bacterial Pleckstrin homology domain-containing protein</fullName>
    </recommendedName>
</protein>
<evidence type="ECO:0008006" key="4">
    <source>
        <dbReference type="Google" id="ProtNLM"/>
    </source>
</evidence>
<evidence type="ECO:0000313" key="3">
    <source>
        <dbReference type="Proteomes" id="UP001597418"/>
    </source>
</evidence>
<keyword evidence="1" id="KW-0472">Membrane</keyword>
<keyword evidence="3" id="KW-1185">Reference proteome</keyword>
<evidence type="ECO:0000256" key="1">
    <source>
        <dbReference type="SAM" id="Phobius"/>
    </source>
</evidence>
<dbReference type="Proteomes" id="UP001597418">
    <property type="component" value="Unassembled WGS sequence"/>
</dbReference>